<gene>
    <name evidence="1" type="ORF">C8J55DRAFT_122237</name>
</gene>
<accession>A0A9W9A6Y8</accession>
<organism evidence="1 2">
    <name type="scientific">Lentinula lateritia</name>
    <dbReference type="NCBI Taxonomy" id="40482"/>
    <lineage>
        <taxon>Eukaryota</taxon>
        <taxon>Fungi</taxon>
        <taxon>Dikarya</taxon>
        <taxon>Basidiomycota</taxon>
        <taxon>Agaricomycotina</taxon>
        <taxon>Agaricomycetes</taxon>
        <taxon>Agaricomycetidae</taxon>
        <taxon>Agaricales</taxon>
        <taxon>Marasmiineae</taxon>
        <taxon>Omphalotaceae</taxon>
        <taxon>Lentinula</taxon>
    </lineage>
</organism>
<dbReference type="EMBL" id="JANVFS010000021">
    <property type="protein sequence ID" value="KAJ4475941.1"/>
    <property type="molecule type" value="Genomic_DNA"/>
</dbReference>
<proteinExistence type="predicted"/>
<dbReference type="AlphaFoldDB" id="A0A9W9A6Y8"/>
<comment type="caution">
    <text evidence="1">The sequence shown here is derived from an EMBL/GenBank/DDBJ whole genome shotgun (WGS) entry which is preliminary data.</text>
</comment>
<dbReference type="Proteomes" id="UP001150238">
    <property type="component" value="Unassembled WGS sequence"/>
</dbReference>
<name>A0A9W9A6Y8_9AGAR</name>
<reference evidence="1" key="2">
    <citation type="journal article" date="2023" name="Proc. Natl. Acad. Sci. U.S.A.">
        <title>A global phylogenomic analysis of the shiitake genus Lentinula.</title>
        <authorList>
            <person name="Sierra-Patev S."/>
            <person name="Min B."/>
            <person name="Naranjo-Ortiz M."/>
            <person name="Looney B."/>
            <person name="Konkel Z."/>
            <person name="Slot J.C."/>
            <person name="Sakamoto Y."/>
            <person name="Steenwyk J.L."/>
            <person name="Rokas A."/>
            <person name="Carro J."/>
            <person name="Camarero S."/>
            <person name="Ferreira P."/>
            <person name="Molpeceres G."/>
            <person name="Ruiz-Duenas F.J."/>
            <person name="Serrano A."/>
            <person name="Henrissat B."/>
            <person name="Drula E."/>
            <person name="Hughes K.W."/>
            <person name="Mata J.L."/>
            <person name="Ishikawa N.K."/>
            <person name="Vargas-Isla R."/>
            <person name="Ushijima S."/>
            <person name="Smith C.A."/>
            <person name="Donoghue J."/>
            <person name="Ahrendt S."/>
            <person name="Andreopoulos W."/>
            <person name="He G."/>
            <person name="LaButti K."/>
            <person name="Lipzen A."/>
            <person name="Ng V."/>
            <person name="Riley R."/>
            <person name="Sandor L."/>
            <person name="Barry K."/>
            <person name="Martinez A.T."/>
            <person name="Xiao Y."/>
            <person name="Gibbons J.G."/>
            <person name="Terashima K."/>
            <person name="Grigoriev I.V."/>
            <person name="Hibbett D."/>
        </authorList>
    </citation>
    <scope>NUCLEOTIDE SEQUENCE</scope>
    <source>
        <strain evidence="1">Sp2 HRB7682 ss15</strain>
    </source>
</reference>
<protein>
    <submittedName>
        <fullName evidence="1">Uncharacterized protein</fullName>
    </submittedName>
</protein>
<evidence type="ECO:0000313" key="2">
    <source>
        <dbReference type="Proteomes" id="UP001150238"/>
    </source>
</evidence>
<reference evidence="1" key="1">
    <citation type="submission" date="2022-08" db="EMBL/GenBank/DDBJ databases">
        <authorList>
            <consortium name="DOE Joint Genome Institute"/>
            <person name="Min B."/>
            <person name="Riley R."/>
            <person name="Sierra-Patev S."/>
            <person name="Naranjo-Ortiz M."/>
            <person name="Looney B."/>
            <person name="Konkel Z."/>
            <person name="Slot J.C."/>
            <person name="Sakamoto Y."/>
            <person name="Steenwyk J.L."/>
            <person name="Rokas A."/>
            <person name="Carro J."/>
            <person name="Camarero S."/>
            <person name="Ferreira P."/>
            <person name="Molpeceres G."/>
            <person name="Ruiz-Duenas F.J."/>
            <person name="Serrano A."/>
            <person name="Henrissat B."/>
            <person name="Drula E."/>
            <person name="Hughes K.W."/>
            <person name="Mata J.L."/>
            <person name="Ishikawa N.K."/>
            <person name="Vargas-Isla R."/>
            <person name="Ushijima S."/>
            <person name="Smith C.A."/>
            <person name="Ahrendt S."/>
            <person name="Andreopoulos W."/>
            <person name="He G."/>
            <person name="Labutti K."/>
            <person name="Lipzen A."/>
            <person name="Ng V."/>
            <person name="Sandor L."/>
            <person name="Barry K."/>
            <person name="Martinez A.T."/>
            <person name="Xiao Y."/>
            <person name="Gibbons J.G."/>
            <person name="Terashima K."/>
            <person name="Hibbett D.S."/>
            <person name="Grigoriev I.V."/>
        </authorList>
    </citation>
    <scope>NUCLEOTIDE SEQUENCE</scope>
    <source>
        <strain evidence="1">Sp2 HRB7682 ss15</strain>
    </source>
</reference>
<evidence type="ECO:0000313" key="1">
    <source>
        <dbReference type="EMBL" id="KAJ4475941.1"/>
    </source>
</evidence>
<sequence>MQPAHAYFSSALRLLQSGAVVAYNVCLDTELQATNQDLELDVIVIHSCKAPYDELYKLGQSFMDNSIRTFRKLKAHTSSHPSHPSFNKDKEKVQTEIERARKLGRCKTTRFKTGQLSTYCEGCHCRKRAVALRNAPVLYHTLHIPLRAMVKRKTSQHRSSQYDTLLQGKSVSFTWHKVMARRAMIGTNIVARLRALGAPYVVRYIHGYGLGRQCMG</sequence>